<dbReference type="NCBIfam" id="TIGR00254">
    <property type="entry name" value="GGDEF"/>
    <property type="match status" value="1"/>
</dbReference>
<protein>
    <recommendedName>
        <fullName evidence="2">GGDEF domain-containing protein</fullName>
    </recommendedName>
</protein>
<dbReference type="FunFam" id="3.30.70.270:FF:000001">
    <property type="entry name" value="Diguanylate cyclase domain protein"/>
    <property type="match status" value="1"/>
</dbReference>
<dbReference type="SMART" id="SM00267">
    <property type="entry name" value="GGDEF"/>
    <property type="match status" value="1"/>
</dbReference>
<dbReference type="CDD" id="cd01949">
    <property type="entry name" value="GGDEF"/>
    <property type="match status" value="1"/>
</dbReference>
<reference evidence="3 4" key="1">
    <citation type="submission" date="2014-05" db="EMBL/GenBank/DDBJ databases">
        <authorList>
            <person name="Rizzardi K."/>
            <person name="Winiecka-Krusnell J."/>
            <person name="Ramliden M."/>
            <person name="Alm E."/>
            <person name="Andersson S."/>
            <person name="Byfors S."/>
        </authorList>
    </citation>
    <scope>NUCLEOTIDE SEQUENCE [LARGE SCALE GENOMIC DNA]</scope>
    <source>
        <strain evidence="3 4">LEGN</strain>
    </source>
</reference>
<dbReference type="RefSeq" id="WP_035886667.1">
    <property type="nucleotide sequence ID" value="NZ_JNCF01000002.1"/>
</dbReference>
<dbReference type="Proteomes" id="UP000054422">
    <property type="component" value="Unassembled WGS sequence"/>
</dbReference>
<dbReference type="InterPro" id="IPR029787">
    <property type="entry name" value="Nucleotide_cyclase"/>
</dbReference>
<evidence type="ECO:0000256" key="1">
    <source>
        <dbReference type="ARBA" id="ARBA00001946"/>
    </source>
</evidence>
<sequence>MQKTLYIDVLKLDDIRTEVLKQFSTLMQMHTRSHYFMKAVEKLIDSTLVESQSFLQKILCQQKDVEEVRLITSLINRYYQIVNTLNLLRAEEEKSHSSKTFYTKSAMISFNDISANLSLAFENLEYFSTHDSMTNLHNRRYFNNILDYEISRSERHHHVFSVLLIDMDNFKQINDSYGHPCGDQVLVKIASVLHANVRKGDMVSRIGGDEFGILLPETDPVGAEKVAWALKTSVSNTQFEDLQGGHFYTTVSIGIVNFPKDAHNIIDLLSGVDIALYSAKKRGKNTVYAFSKQ</sequence>
<proteinExistence type="predicted"/>
<dbReference type="PANTHER" id="PTHR46663">
    <property type="entry name" value="DIGUANYLATE CYCLASE DGCT-RELATED"/>
    <property type="match status" value="1"/>
</dbReference>
<dbReference type="OrthoDB" id="9803824at2"/>
<dbReference type="InterPro" id="IPR052163">
    <property type="entry name" value="DGC-Regulatory_Protein"/>
</dbReference>
<accession>A0A0A2TA99</accession>
<comment type="caution">
    <text evidence="3">The sequence shown here is derived from an EMBL/GenBank/DDBJ whole genome shotgun (WGS) entry which is preliminary data.</text>
</comment>
<evidence type="ECO:0000313" key="4">
    <source>
        <dbReference type="Proteomes" id="UP000054422"/>
    </source>
</evidence>
<dbReference type="PROSITE" id="PS50887">
    <property type="entry name" value="GGDEF"/>
    <property type="match status" value="1"/>
</dbReference>
<feature type="domain" description="GGDEF" evidence="2">
    <location>
        <begin position="158"/>
        <end position="292"/>
    </location>
</feature>
<name>A0A0A2TA99_9GAMM</name>
<dbReference type="PANTHER" id="PTHR46663:SF2">
    <property type="entry name" value="GGDEF DOMAIN-CONTAINING PROTEIN"/>
    <property type="match status" value="1"/>
</dbReference>
<gene>
    <name evidence="3" type="ORF">EP47_00385</name>
</gene>
<evidence type="ECO:0000313" key="3">
    <source>
        <dbReference type="EMBL" id="KGP64338.1"/>
    </source>
</evidence>
<dbReference type="InterPro" id="IPR043128">
    <property type="entry name" value="Rev_trsase/Diguanyl_cyclase"/>
</dbReference>
<dbReference type="AlphaFoldDB" id="A0A0A2TA99"/>
<keyword evidence="4" id="KW-1185">Reference proteome</keyword>
<comment type="cofactor">
    <cofactor evidence="1">
        <name>Mg(2+)</name>
        <dbReference type="ChEBI" id="CHEBI:18420"/>
    </cofactor>
</comment>
<organism evidence="3 4">
    <name type="scientific">Legionella norrlandica</name>
    <dbReference type="NCBI Taxonomy" id="1498499"/>
    <lineage>
        <taxon>Bacteria</taxon>
        <taxon>Pseudomonadati</taxon>
        <taxon>Pseudomonadota</taxon>
        <taxon>Gammaproteobacteria</taxon>
        <taxon>Legionellales</taxon>
        <taxon>Legionellaceae</taxon>
        <taxon>Legionella</taxon>
    </lineage>
</organism>
<dbReference type="Gene3D" id="3.30.70.270">
    <property type="match status" value="1"/>
</dbReference>
<dbReference type="EMBL" id="JNCF01000002">
    <property type="protein sequence ID" value="KGP64338.1"/>
    <property type="molecule type" value="Genomic_DNA"/>
</dbReference>
<dbReference type="InterPro" id="IPR000160">
    <property type="entry name" value="GGDEF_dom"/>
</dbReference>
<evidence type="ECO:0000259" key="2">
    <source>
        <dbReference type="PROSITE" id="PS50887"/>
    </source>
</evidence>
<dbReference type="GO" id="GO:0003824">
    <property type="term" value="F:catalytic activity"/>
    <property type="evidence" value="ECO:0007669"/>
    <property type="project" value="UniProtKB-ARBA"/>
</dbReference>
<dbReference type="SUPFAM" id="SSF55073">
    <property type="entry name" value="Nucleotide cyclase"/>
    <property type="match status" value="1"/>
</dbReference>
<dbReference type="Pfam" id="PF00990">
    <property type="entry name" value="GGDEF"/>
    <property type="match status" value="1"/>
</dbReference>
<dbReference type="STRING" id="1498499.EP47_00385"/>